<feature type="region of interest" description="Disordered" evidence="1">
    <location>
        <begin position="347"/>
        <end position="502"/>
    </location>
</feature>
<comment type="caution">
    <text evidence="2">The sequence shown here is derived from an EMBL/GenBank/DDBJ whole genome shotgun (WGS) entry which is preliminary data.</text>
</comment>
<dbReference type="Proteomes" id="UP001301769">
    <property type="component" value="Unassembled WGS sequence"/>
</dbReference>
<feature type="compositionally biased region" description="Basic residues" evidence="1">
    <location>
        <begin position="361"/>
        <end position="375"/>
    </location>
</feature>
<feature type="region of interest" description="Disordered" evidence="1">
    <location>
        <begin position="97"/>
        <end position="219"/>
    </location>
</feature>
<dbReference type="EMBL" id="MU858061">
    <property type="protein sequence ID" value="KAK4217193.1"/>
    <property type="molecule type" value="Genomic_DNA"/>
</dbReference>
<accession>A0AAN7BAU7</accession>
<name>A0AAN7BAU7_9PEZI</name>
<reference evidence="2" key="1">
    <citation type="journal article" date="2023" name="Mol. Phylogenet. Evol.">
        <title>Genome-scale phylogeny and comparative genomics of the fungal order Sordariales.</title>
        <authorList>
            <person name="Hensen N."/>
            <person name="Bonometti L."/>
            <person name="Westerberg I."/>
            <person name="Brannstrom I.O."/>
            <person name="Guillou S."/>
            <person name="Cros-Aarteil S."/>
            <person name="Calhoun S."/>
            <person name="Haridas S."/>
            <person name="Kuo A."/>
            <person name="Mondo S."/>
            <person name="Pangilinan J."/>
            <person name="Riley R."/>
            <person name="LaButti K."/>
            <person name="Andreopoulos B."/>
            <person name="Lipzen A."/>
            <person name="Chen C."/>
            <person name="Yan M."/>
            <person name="Daum C."/>
            <person name="Ng V."/>
            <person name="Clum A."/>
            <person name="Steindorff A."/>
            <person name="Ohm R.A."/>
            <person name="Martin F."/>
            <person name="Silar P."/>
            <person name="Natvig D.O."/>
            <person name="Lalanne C."/>
            <person name="Gautier V."/>
            <person name="Ament-Velasquez S.L."/>
            <person name="Kruys A."/>
            <person name="Hutchinson M.I."/>
            <person name="Powell A.J."/>
            <person name="Barry K."/>
            <person name="Miller A.N."/>
            <person name="Grigoriev I.V."/>
            <person name="Debuchy R."/>
            <person name="Gladieux P."/>
            <person name="Hiltunen Thoren M."/>
            <person name="Johannesson H."/>
        </authorList>
    </citation>
    <scope>NUCLEOTIDE SEQUENCE</scope>
    <source>
        <strain evidence="2">PSN293</strain>
    </source>
</reference>
<protein>
    <submittedName>
        <fullName evidence="2">Uncharacterized protein</fullName>
    </submittedName>
</protein>
<proteinExistence type="predicted"/>
<evidence type="ECO:0000313" key="2">
    <source>
        <dbReference type="EMBL" id="KAK4217193.1"/>
    </source>
</evidence>
<organism evidence="2 3">
    <name type="scientific">Rhypophila decipiens</name>
    <dbReference type="NCBI Taxonomy" id="261697"/>
    <lineage>
        <taxon>Eukaryota</taxon>
        <taxon>Fungi</taxon>
        <taxon>Dikarya</taxon>
        <taxon>Ascomycota</taxon>
        <taxon>Pezizomycotina</taxon>
        <taxon>Sordariomycetes</taxon>
        <taxon>Sordariomycetidae</taxon>
        <taxon>Sordariales</taxon>
        <taxon>Naviculisporaceae</taxon>
        <taxon>Rhypophila</taxon>
    </lineage>
</organism>
<feature type="compositionally biased region" description="Basic and acidic residues" evidence="1">
    <location>
        <begin position="208"/>
        <end position="219"/>
    </location>
</feature>
<reference evidence="2" key="2">
    <citation type="submission" date="2023-05" db="EMBL/GenBank/DDBJ databases">
        <authorList>
            <consortium name="Lawrence Berkeley National Laboratory"/>
            <person name="Steindorff A."/>
            <person name="Hensen N."/>
            <person name="Bonometti L."/>
            <person name="Westerberg I."/>
            <person name="Brannstrom I.O."/>
            <person name="Guillou S."/>
            <person name="Cros-Aarteil S."/>
            <person name="Calhoun S."/>
            <person name="Haridas S."/>
            <person name="Kuo A."/>
            <person name="Mondo S."/>
            <person name="Pangilinan J."/>
            <person name="Riley R."/>
            <person name="Labutti K."/>
            <person name="Andreopoulos B."/>
            <person name="Lipzen A."/>
            <person name="Chen C."/>
            <person name="Yanf M."/>
            <person name="Daum C."/>
            <person name="Ng V."/>
            <person name="Clum A."/>
            <person name="Ohm R."/>
            <person name="Martin F."/>
            <person name="Silar P."/>
            <person name="Natvig D."/>
            <person name="Lalanne C."/>
            <person name="Gautier V."/>
            <person name="Ament-Velasquez S.L."/>
            <person name="Kruys A."/>
            <person name="Hutchinson M.I."/>
            <person name="Powell A.J."/>
            <person name="Barry K."/>
            <person name="Miller A.N."/>
            <person name="Grigoriev I.V."/>
            <person name="Debuchy R."/>
            <person name="Gladieux P."/>
            <person name="Thoren M.H."/>
            <person name="Johannesson H."/>
        </authorList>
    </citation>
    <scope>NUCLEOTIDE SEQUENCE</scope>
    <source>
        <strain evidence="2">PSN293</strain>
    </source>
</reference>
<feature type="compositionally biased region" description="Basic and acidic residues" evidence="1">
    <location>
        <begin position="145"/>
        <end position="155"/>
    </location>
</feature>
<sequence length="502" mass="56139">MENWENIHRSRQRALQAQIQKQKEDYWQDSIRGAQEHFKSHITHQIEQGLTEYSIALRRIAVDVREAGAEEIMPEETVMISRLVRGLTRQIRAKYCHDGPEDSQVPPFVPPQDAPVITVPEDPADSGPPTPASPPSISQWPFPWRTKDVKEEPQTREQQNSVPGETDEIDGAVSEKTNRPPSRTITPQRHIDDSITRRKDKRPLGSTETDKLSLSEKRIEKRPRLDNSKWLSETIDQEPTELGSIHCREVEGQDFIFSNKEFPGFFFVIRCDRDSSRSGNGIIHRFQKHPLEYSRASNHFNKEKPREKCHEEDVKGDYNDKQLIVKFGYRVYGDDLTDEDWVARSNDKTMNSATPATPSRTRLRPKPTGKGKGKALSKAAQNKAHAPGSSSLTTTIRTTRTAPEPPEIGPARRSASSSNTLSRNANVAPVADMGIAAGLSPPTARRKNPSRPASRTSGRLAGAEAEEMPDGLPRVHDGAAGEWASDSAETNQMVSELWGSLS</sequence>
<dbReference type="AlphaFoldDB" id="A0AAN7BAU7"/>
<evidence type="ECO:0000256" key="1">
    <source>
        <dbReference type="SAM" id="MobiDB-lite"/>
    </source>
</evidence>
<feature type="compositionally biased region" description="Polar residues" evidence="1">
    <location>
        <begin position="348"/>
        <end position="360"/>
    </location>
</feature>
<evidence type="ECO:0000313" key="3">
    <source>
        <dbReference type="Proteomes" id="UP001301769"/>
    </source>
</evidence>
<feature type="compositionally biased region" description="Polar residues" evidence="1">
    <location>
        <begin position="414"/>
        <end position="425"/>
    </location>
</feature>
<gene>
    <name evidence="2" type="ORF">QBC37DRAFT_384630</name>
</gene>
<keyword evidence="3" id="KW-1185">Reference proteome</keyword>